<feature type="transmembrane region" description="Helical" evidence="9">
    <location>
        <begin position="180"/>
        <end position="202"/>
    </location>
</feature>
<evidence type="ECO:0000313" key="12">
    <source>
        <dbReference type="Proteomes" id="UP000198948"/>
    </source>
</evidence>
<dbReference type="PIRSF" id="PIRSF006351">
    <property type="entry name" value="PTS_EIIC-Cellobiose"/>
    <property type="match status" value="1"/>
</dbReference>
<keyword evidence="5 9" id="KW-0812">Transmembrane</keyword>
<sequence>MSFKETARKIGPVLSKWTVKFSNNMFVKTIASGMARLLPVTIVGSIIALISSIPYDPYLNFLETSGIKSYLSLGDTMTNGLITIYLVISLAYEMARNYKKSQINAISISLVAFFILTPLTAFTVGEDQVLAFTLTYLGSRGMFVGMFTALIATRLYVLLMDKGIKIKMHPSVPPAISGSFESLFPIVIISLLFIGISAAFAMTSFGDVHTFIYTVLQKPLEGASGSLSTMLIICLVGELFWWFGIHGSNVTSAITNTLYLPLAIANAQALVTGENAQFVLNSYFLNIYKGPRHLALACMLLWLTKSKQLKAIGKVAVIPGAFGISEPMKFGIPMVYNPYIFVPMVLAPMISVSIAYFATIIGFLPIVGINLPWSMPPIIGGFLAGGFAGVVIQVVQFIACIALYYPFLKLLDKQKVREETDKEMELKAAGGM</sequence>
<feature type="transmembrane region" description="Helical" evidence="9">
    <location>
        <begin position="70"/>
        <end position="91"/>
    </location>
</feature>
<name>A0A1H9SMZ3_9LACT</name>
<reference evidence="11 12" key="1">
    <citation type="submission" date="2016-10" db="EMBL/GenBank/DDBJ databases">
        <authorList>
            <person name="de Groot N.N."/>
        </authorList>
    </citation>
    <scope>NUCLEOTIDE SEQUENCE [LARGE SCALE GENOMIC DNA]</scope>
    <source>
        <strain evidence="11 12">DSM 13760</strain>
    </source>
</reference>
<organism evidence="11 12">
    <name type="scientific">Isobaculum melis</name>
    <dbReference type="NCBI Taxonomy" id="142588"/>
    <lineage>
        <taxon>Bacteria</taxon>
        <taxon>Bacillati</taxon>
        <taxon>Bacillota</taxon>
        <taxon>Bacilli</taxon>
        <taxon>Lactobacillales</taxon>
        <taxon>Carnobacteriaceae</taxon>
        <taxon>Isobaculum</taxon>
    </lineage>
</organism>
<feature type="transmembrane region" description="Helical" evidence="9">
    <location>
        <begin position="378"/>
        <end position="405"/>
    </location>
</feature>
<evidence type="ECO:0000256" key="4">
    <source>
        <dbReference type="ARBA" id="ARBA00022597"/>
    </source>
</evidence>
<dbReference type="STRING" id="142588.SAMN04488559_10843"/>
<evidence type="ECO:0000256" key="9">
    <source>
        <dbReference type="SAM" id="Phobius"/>
    </source>
</evidence>
<feature type="transmembrane region" description="Helical" evidence="9">
    <location>
        <begin position="222"/>
        <end position="243"/>
    </location>
</feature>
<dbReference type="NCBIfam" id="TIGR00410">
    <property type="entry name" value="lacE"/>
    <property type="match status" value="1"/>
</dbReference>
<dbReference type="InterPro" id="IPR004796">
    <property type="entry name" value="PTS_IIC_cello"/>
</dbReference>
<dbReference type="Proteomes" id="UP000198948">
    <property type="component" value="Unassembled WGS sequence"/>
</dbReference>
<keyword evidence="6 9" id="KW-1133">Transmembrane helix</keyword>
<dbReference type="GO" id="GO:0008982">
    <property type="term" value="F:protein-N(PI)-phosphohistidine-sugar phosphotransferase activity"/>
    <property type="evidence" value="ECO:0007669"/>
    <property type="project" value="UniProtKB-UniRule"/>
</dbReference>
<gene>
    <name evidence="11" type="ORF">SAMN04488559_10843</name>
</gene>
<evidence type="ECO:0000256" key="1">
    <source>
        <dbReference type="ARBA" id="ARBA00004651"/>
    </source>
</evidence>
<dbReference type="OrthoDB" id="1550290at2"/>
<dbReference type="Pfam" id="PF02378">
    <property type="entry name" value="PTS_EIIC"/>
    <property type="match status" value="1"/>
</dbReference>
<dbReference type="InterPro" id="IPR003352">
    <property type="entry name" value="PTS_EIIC"/>
</dbReference>
<feature type="domain" description="PTS EIIC type-3" evidence="10">
    <location>
        <begin position="6"/>
        <end position="407"/>
    </location>
</feature>
<dbReference type="EMBL" id="FOHA01000008">
    <property type="protein sequence ID" value="SER86372.1"/>
    <property type="molecule type" value="Genomic_DNA"/>
</dbReference>
<dbReference type="AlphaFoldDB" id="A0A1H9SMZ3"/>
<accession>A0A1H9SMZ3</accession>
<keyword evidence="3 8" id="KW-1003">Cell membrane</keyword>
<dbReference type="GO" id="GO:0009401">
    <property type="term" value="P:phosphoenolpyruvate-dependent sugar phosphotransferase system"/>
    <property type="evidence" value="ECO:0007669"/>
    <property type="project" value="InterPro"/>
</dbReference>
<dbReference type="PANTHER" id="PTHR33989">
    <property type="match status" value="1"/>
</dbReference>
<keyword evidence="4 8" id="KW-0762">Sugar transport</keyword>
<feature type="transmembrane region" description="Helical" evidence="9">
    <location>
        <begin position="142"/>
        <end position="159"/>
    </location>
</feature>
<keyword evidence="7 8" id="KW-0472">Membrane</keyword>
<dbReference type="GO" id="GO:0005886">
    <property type="term" value="C:plasma membrane"/>
    <property type="evidence" value="ECO:0007669"/>
    <property type="project" value="UniProtKB-SubCell"/>
</dbReference>
<dbReference type="PANTHER" id="PTHR33989:SF4">
    <property type="entry name" value="PTS SYSTEM N,N'-DIACETYLCHITOBIOSE-SPECIFIC EIIC COMPONENT"/>
    <property type="match status" value="1"/>
</dbReference>
<evidence type="ECO:0000256" key="7">
    <source>
        <dbReference type="ARBA" id="ARBA00023136"/>
    </source>
</evidence>
<dbReference type="RefSeq" id="WP_092652008.1">
    <property type="nucleotide sequence ID" value="NZ_FOHA01000008.1"/>
</dbReference>
<evidence type="ECO:0000256" key="3">
    <source>
        <dbReference type="ARBA" id="ARBA00022475"/>
    </source>
</evidence>
<evidence type="ECO:0000313" key="11">
    <source>
        <dbReference type="EMBL" id="SER86372.1"/>
    </source>
</evidence>
<dbReference type="PROSITE" id="PS51105">
    <property type="entry name" value="PTS_EIIC_TYPE_3"/>
    <property type="match status" value="1"/>
</dbReference>
<feature type="transmembrane region" description="Helical" evidence="9">
    <location>
        <begin position="103"/>
        <end position="122"/>
    </location>
</feature>
<dbReference type="InterPro" id="IPR004501">
    <property type="entry name" value="PTS_EIIC_3"/>
</dbReference>
<evidence type="ECO:0000256" key="2">
    <source>
        <dbReference type="ARBA" id="ARBA00022448"/>
    </source>
</evidence>
<evidence type="ECO:0000259" key="10">
    <source>
        <dbReference type="PROSITE" id="PS51105"/>
    </source>
</evidence>
<comment type="subcellular location">
    <subcellularLocation>
        <location evidence="1">Cell membrane</location>
        <topology evidence="1">Multi-pass membrane protein</topology>
    </subcellularLocation>
</comment>
<proteinExistence type="predicted"/>
<evidence type="ECO:0000256" key="8">
    <source>
        <dbReference type="PIRNR" id="PIRNR006351"/>
    </source>
</evidence>
<keyword evidence="2 8" id="KW-0813">Transport</keyword>
<feature type="transmembrane region" description="Helical" evidence="9">
    <location>
        <begin position="339"/>
        <end position="366"/>
    </location>
</feature>
<evidence type="ECO:0000256" key="5">
    <source>
        <dbReference type="ARBA" id="ARBA00022692"/>
    </source>
</evidence>
<evidence type="ECO:0000256" key="6">
    <source>
        <dbReference type="ARBA" id="ARBA00022989"/>
    </source>
</evidence>
<comment type="function">
    <text evidence="8">The phosphoenolpyruvate-dependent sugar phosphotransferase system (PTS), a major carbohydrate active -transport system, catalyzes the phosphorylation of incoming sugar substrates concomitant with their translocation across the cell membrane.</text>
</comment>
<dbReference type="InterPro" id="IPR051088">
    <property type="entry name" value="PTS_Sugar-EIIC/EIIB"/>
</dbReference>
<protein>
    <recommendedName>
        <fullName evidence="8">Permease IIC component</fullName>
    </recommendedName>
</protein>
<keyword evidence="12" id="KW-1185">Reference proteome</keyword>
<feature type="transmembrane region" description="Helical" evidence="9">
    <location>
        <begin position="30"/>
        <end position="50"/>
    </location>
</feature>